<feature type="compositionally biased region" description="Low complexity" evidence="1">
    <location>
        <begin position="15"/>
        <end position="40"/>
    </location>
</feature>
<feature type="compositionally biased region" description="Low complexity" evidence="1">
    <location>
        <begin position="53"/>
        <end position="76"/>
    </location>
</feature>
<evidence type="ECO:0000256" key="1">
    <source>
        <dbReference type="SAM" id="MobiDB-lite"/>
    </source>
</evidence>
<feature type="compositionally biased region" description="Basic and acidic residues" evidence="1">
    <location>
        <begin position="112"/>
        <end position="124"/>
    </location>
</feature>
<organism evidence="2 3">
    <name type="scientific">Frankia alni (strain DSM 45986 / CECT 9034 / ACN14a)</name>
    <dbReference type="NCBI Taxonomy" id="326424"/>
    <lineage>
        <taxon>Bacteria</taxon>
        <taxon>Bacillati</taxon>
        <taxon>Actinomycetota</taxon>
        <taxon>Actinomycetes</taxon>
        <taxon>Frankiales</taxon>
        <taxon>Frankiaceae</taxon>
        <taxon>Frankia</taxon>
    </lineage>
</organism>
<feature type="compositionally biased region" description="Basic and acidic residues" evidence="1">
    <location>
        <begin position="1"/>
        <end position="14"/>
    </location>
</feature>
<evidence type="ECO:0000313" key="2">
    <source>
        <dbReference type="EMBL" id="CAJ63734.1"/>
    </source>
</evidence>
<dbReference type="KEGG" id="fal:FRAAL5094"/>
<name>Q0RFK9_FRAAA</name>
<reference evidence="2 3" key="1">
    <citation type="journal article" date="2007" name="Genome Res.">
        <title>Genome characteristics of facultatively symbiotic Frankia sp. strains reflect host range and host plant biogeography.</title>
        <authorList>
            <person name="Normand P."/>
            <person name="Lapierre P."/>
            <person name="Tisa L.S."/>
            <person name="Gogarten J.P."/>
            <person name="Alloisio N."/>
            <person name="Bagnarol E."/>
            <person name="Bassi C.A."/>
            <person name="Berry A.M."/>
            <person name="Bickhart D.M."/>
            <person name="Choisne N."/>
            <person name="Couloux A."/>
            <person name="Cournoyer B."/>
            <person name="Cruveiller S."/>
            <person name="Daubin V."/>
            <person name="Demange N."/>
            <person name="Francino M.P."/>
            <person name="Goltsman E."/>
            <person name="Huang Y."/>
            <person name="Kopp O.R."/>
            <person name="Labarre L."/>
            <person name="Lapidus A."/>
            <person name="Lavire C."/>
            <person name="Marechal J."/>
            <person name="Martinez M."/>
            <person name="Mastronunzio J.E."/>
            <person name="Mullin B.C."/>
            <person name="Niemann J."/>
            <person name="Pujic P."/>
            <person name="Rawnsley T."/>
            <person name="Rouy Z."/>
            <person name="Schenowitz C."/>
            <person name="Sellstedt A."/>
            <person name="Tavares F."/>
            <person name="Tomkins J.P."/>
            <person name="Vallenet D."/>
            <person name="Valverde C."/>
            <person name="Wall L.G."/>
            <person name="Wang Y."/>
            <person name="Medigue C."/>
            <person name="Benson D.R."/>
        </authorList>
    </citation>
    <scope>NUCLEOTIDE SEQUENCE [LARGE SCALE GENOMIC DNA]</scope>
    <source>
        <strain evidence="3">DSM 45986 / CECT 9034 / ACN14a</strain>
    </source>
</reference>
<dbReference type="HOGENOM" id="CLU_1666834_0_0_11"/>
<proteinExistence type="predicted"/>
<protein>
    <submittedName>
        <fullName evidence="2">Uncharacterized protein</fullName>
    </submittedName>
</protein>
<dbReference type="EMBL" id="CT573213">
    <property type="protein sequence ID" value="CAJ63734.1"/>
    <property type="molecule type" value="Genomic_DNA"/>
</dbReference>
<dbReference type="Proteomes" id="UP000000657">
    <property type="component" value="Chromosome"/>
</dbReference>
<feature type="region of interest" description="Disordered" evidence="1">
    <location>
        <begin position="1"/>
        <end position="127"/>
    </location>
</feature>
<accession>Q0RFK9</accession>
<dbReference type="AlphaFoldDB" id="Q0RFK9"/>
<evidence type="ECO:0000313" key="3">
    <source>
        <dbReference type="Proteomes" id="UP000000657"/>
    </source>
</evidence>
<gene>
    <name evidence="2" type="ordered locus">FRAAL5094</name>
</gene>
<dbReference type="RefSeq" id="WP_011606202.1">
    <property type="nucleotide sequence ID" value="NC_008278.1"/>
</dbReference>
<sequence>MADHLGSIPREHRQQPAQRARRAGPPLSCAARAASRPRSAGGHTGVGPRARAGTDITGTDITGTNAAGPGTAGPDTADAEPAGRGPDTTGDVGDGFPQAATRLGAGQAPQSIDEKGRLDCERPGRWRPVRAATRGGIAARGGIVEGRVDRDGRHARTH</sequence>
<keyword evidence="3" id="KW-1185">Reference proteome</keyword>